<keyword evidence="1" id="KW-0812">Transmembrane</keyword>
<feature type="transmembrane region" description="Helical" evidence="1">
    <location>
        <begin position="365"/>
        <end position="392"/>
    </location>
</feature>
<feature type="transmembrane region" description="Helical" evidence="1">
    <location>
        <begin position="404"/>
        <end position="423"/>
    </location>
</feature>
<protein>
    <recommendedName>
        <fullName evidence="2">Dicarboxylate carrier MatC N-terminal domain-containing protein</fullName>
    </recommendedName>
</protein>
<dbReference type="AlphaFoldDB" id="A0A1D8GMM9"/>
<dbReference type="RefSeq" id="WP_069980511.1">
    <property type="nucleotide sequence ID" value="NZ_CP017269.1"/>
</dbReference>
<evidence type="ECO:0000313" key="3">
    <source>
        <dbReference type="EMBL" id="AOT72196.1"/>
    </source>
</evidence>
<feature type="transmembrane region" description="Helical" evidence="1">
    <location>
        <begin position="107"/>
        <end position="134"/>
    </location>
</feature>
<sequence>MIAIVSLLALIIAIFIGFKRGINTGLVSITGAYILGFFVTQLNEKTQQTVPLSDPAGKFTTLVNGWPNSLFFILLGVTLLFSVAKVNGTLSLLARKSARLSGGNKKLIPIIFFALATIIAAIGPGNIAVCALLLPIAMSIASEEHISHLLMAGMVIAGSNAGGLSPLAPTGIIAGTLSAGIGLENVGMSIFYNMVFAQLIIALVLYIILGGYKLTSKTEGAKAAIEPFNNKQMLTIAIIVLVVVAVIVFKAHLGFAGFVGATILLLLHAAEEKDSIYNVPWSTLLLVCGVGVLVNVVSIAGGITTLTDALSTFMTARTAAPIMTIIGGLMSAVSSASGVVMPTLIPAVPGLIERLGANISPTTLVSAIILGAHVVTNSPLSTLGALAMASAGDDVDKGRLFRDLLILGFGGSLFGALIVYLGIVR</sequence>
<gene>
    <name evidence="3" type="ORF">Gferi_23220</name>
</gene>
<dbReference type="STRING" id="1424294.Gferi_23220"/>
<dbReference type="InterPro" id="IPR009827">
    <property type="entry name" value="MatC_N"/>
</dbReference>
<evidence type="ECO:0000256" key="1">
    <source>
        <dbReference type="SAM" id="Phobius"/>
    </source>
</evidence>
<feature type="transmembrane region" description="Helical" evidence="1">
    <location>
        <begin position="284"/>
        <end position="307"/>
    </location>
</feature>
<proteinExistence type="predicted"/>
<reference evidence="3 4" key="1">
    <citation type="submission" date="2016-09" db="EMBL/GenBank/DDBJ databases">
        <title>Genomic analysis reveals versatility of anaerobic energy metabolism of Geosporobacter ferrireducens IRF9 of phylum Firmicutes.</title>
        <authorList>
            <person name="Kim S.-J."/>
        </authorList>
    </citation>
    <scope>NUCLEOTIDE SEQUENCE [LARGE SCALE GENOMIC DNA]</scope>
    <source>
        <strain evidence="3 4">IRF9</strain>
    </source>
</reference>
<dbReference type="KEGG" id="gfe:Gferi_23220"/>
<feature type="domain" description="Dicarboxylate carrier MatC N-terminal" evidence="2">
    <location>
        <begin position="2"/>
        <end position="163"/>
    </location>
</feature>
<keyword evidence="1" id="KW-1133">Transmembrane helix</keyword>
<feature type="transmembrane region" description="Helical" evidence="1">
    <location>
        <begin position="233"/>
        <end position="264"/>
    </location>
</feature>
<feature type="transmembrane region" description="Helical" evidence="1">
    <location>
        <begin position="319"/>
        <end position="345"/>
    </location>
</feature>
<name>A0A1D8GMM9_9FIRM</name>
<dbReference type="Pfam" id="PF07158">
    <property type="entry name" value="MatC_N"/>
    <property type="match status" value="1"/>
</dbReference>
<evidence type="ECO:0000259" key="2">
    <source>
        <dbReference type="Pfam" id="PF07158"/>
    </source>
</evidence>
<dbReference type="EMBL" id="CP017269">
    <property type="protein sequence ID" value="AOT72196.1"/>
    <property type="molecule type" value="Genomic_DNA"/>
</dbReference>
<accession>A0A1D8GMM9</accession>
<dbReference type="Proteomes" id="UP000095743">
    <property type="component" value="Chromosome"/>
</dbReference>
<feature type="transmembrane region" description="Helical" evidence="1">
    <location>
        <begin position="69"/>
        <end position="86"/>
    </location>
</feature>
<dbReference type="OrthoDB" id="2814158at2"/>
<keyword evidence="4" id="KW-1185">Reference proteome</keyword>
<organism evidence="3 4">
    <name type="scientific">Geosporobacter ferrireducens</name>
    <dbReference type="NCBI Taxonomy" id="1424294"/>
    <lineage>
        <taxon>Bacteria</taxon>
        <taxon>Bacillati</taxon>
        <taxon>Bacillota</taxon>
        <taxon>Clostridia</taxon>
        <taxon>Peptostreptococcales</taxon>
        <taxon>Thermotaleaceae</taxon>
        <taxon>Geosporobacter</taxon>
    </lineage>
</organism>
<feature type="transmembrane region" description="Helical" evidence="1">
    <location>
        <begin position="190"/>
        <end position="212"/>
    </location>
</feature>
<keyword evidence="1" id="KW-0472">Membrane</keyword>
<evidence type="ECO:0000313" key="4">
    <source>
        <dbReference type="Proteomes" id="UP000095743"/>
    </source>
</evidence>